<evidence type="ECO:0000259" key="4">
    <source>
        <dbReference type="PROSITE" id="PS51032"/>
    </source>
</evidence>
<evidence type="ECO:0000313" key="7">
    <source>
        <dbReference type="Proteomes" id="UP000008035"/>
    </source>
</evidence>
<dbReference type="HOGENOM" id="CLU_095318_1_1_4"/>
<dbReference type="Proteomes" id="UP000008035">
    <property type="component" value="Chromosome"/>
</dbReference>
<keyword evidence="2" id="KW-0238">DNA-binding</keyword>
<dbReference type="KEGG" id="bpar:BN117_2069"/>
<organism evidence="6 7">
    <name type="scientific">Bordetella parapertussis (strain Bpp5)</name>
    <dbReference type="NCBI Taxonomy" id="1208660"/>
    <lineage>
        <taxon>Bacteria</taxon>
        <taxon>Pseudomonadati</taxon>
        <taxon>Pseudomonadota</taxon>
        <taxon>Betaproteobacteria</taxon>
        <taxon>Burkholderiales</taxon>
        <taxon>Alcaligenaceae</taxon>
        <taxon>Bordetella</taxon>
    </lineage>
</organism>
<dbReference type="GO" id="GO:0003700">
    <property type="term" value="F:DNA-binding transcription factor activity"/>
    <property type="evidence" value="ECO:0007669"/>
    <property type="project" value="InterPro"/>
</dbReference>
<dbReference type="PROSITE" id="PS51032">
    <property type="entry name" value="AP2_ERF"/>
    <property type="match status" value="1"/>
</dbReference>
<evidence type="ECO:0000256" key="1">
    <source>
        <dbReference type="ARBA" id="ARBA00023015"/>
    </source>
</evidence>
<keyword evidence="3" id="KW-0804">Transcription</keyword>
<dbReference type="PANTHER" id="PTHR31677">
    <property type="entry name" value="AP2 DOMAIN CLASS TRANSCRIPTION FACTOR"/>
    <property type="match status" value="1"/>
</dbReference>
<reference evidence="6 7" key="1">
    <citation type="journal article" date="2012" name="BMC Genomics">
        <title>Comparative genomics of the classical Bordetella subspecies: the evolution and exchange of virulence-associated diversity amongst closely related pathogens.</title>
        <authorList>
            <person name="Park J."/>
            <person name="Zhang Y."/>
            <person name="Buboltz A.M."/>
            <person name="Zhang X."/>
            <person name="Schuster S.C."/>
            <person name="Ahuja U."/>
            <person name="Liu M."/>
            <person name="Miller J.F."/>
            <person name="Sebaihia M."/>
            <person name="Bentley S.D."/>
            <person name="Parkhill J."/>
            <person name="Harvill E.T."/>
        </authorList>
    </citation>
    <scope>NUCLEOTIDE SEQUENCE [LARGE SCALE GENOMIC DNA]</scope>
    <source>
        <strain evidence="6 7">Bpp5</strain>
    </source>
</reference>
<dbReference type="KEGG" id="bpar:BN117_1604"/>
<dbReference type="SMART" id="SM00380">
    <property type="entry name" value="AP2"/>
    <property type="match status" value="1"/>
</dbReference>
<dbReference type="SUPFAM" id="SSF54171">
    <property type="entry name" value="DNA-binding domain"/>
    <property type="match status" value="1"/>
</dbReference>
<gene>
    <name evidence="5" type="ordered locus">BN117_1604</name>
    <name evidence="6" type="ordered locus">BN117_2069</name>
</gene>
<sequence>MRTDRELLELASLRSLLSYNPESGEFRWLKTNSNASVAGSVAGRSINSDGYKQIVIAGRFYKAHRLAWFYVHGEWPNQIDHINGIRTDNRLSNLRNVSAQHNTHNQRNPHKNNRSGFLGVVARPNGRYQAEIRVNGRKKFIGTFSTPEEASLAYVSAKREMHSGATL</sequence>
<dbReference type="EMBL" id="HE965803">
    <property type="protein sequence ID" value="CCJ48937.1"/>
    <property type="molecule type" value="Genomic_DNA"/>
</dbReference>
<evidence type="ECO:0000256" key="3">
    <source>
        <dbReference type="ARBA" id="ARBA00023163"/>
    </source>
</evidence>
<protein>
    <recommendedName>
        <fullName evidence="4">AP2/ERF domain-containing protein</fullName>
    </recommendedName>
</protein>
<dbReference type="GO" id="GO:0003677">
    <property type="term" value="F:DNA binding"/>
    <property type="evidence" value="ECO:0007669"/>
    <property type="project" value="UniProtKB-KW"/>
</dbReference>
<dbReference type="InterPro" id="IPR003615">
    <property type="entry name" value="HNH_nuc"/>
</dbReference>
<evidence type="ECO:0000313" key="5">
    <source>
        <dbReference type="EMBL" id="CCJ48937.1"/>
    </source>
</evidence>
<dbReference type="InterPro" id="IPR036955">
    <property type="entry name" value="AP2/ERF_dom_sf"/>
</dbReference>
<dbReference type="RefSeq" id="WP_015039430.1">
    <property type="nucleotide sequence ID" value="NC_018828.1"/>
</dbReference>
<dbReference type="Gene3D" id="3.90.75.20">
    <property type="match status" value="1"/>
</dbReference>
<proteinExistence type="predicted"/>
<accession>K0MDD6</accession>
<dbReference type="Pfam" id="PF13392">
    <property type="entry name" value="HNH_3"/>
    <property type="match status" value="1"/>
</dbReference>
<dbReference type="EMBL" id="HE965803">
    <property type="protein sequence ID" value="CCJ49402.1"/>
    <property type="molecule type" value="Genomic_DNA"/>
</dbReference>
<dbReference type="InterPro" id="IPR016177">
    <property type="entry name" value="DNA-bd_dom_sf"/>
</dbReference>
<evidence type="ECO:0000256" key="2">
    <source>
        <dbReference type="ARBA" id="ARBA00023125"/>
    </source>
</evidence>
<dbReference type="InterPro" id="IPR001471">
    <property type="entry name" value="AP2/ERF_dom"/>
</dbReference>
<dbReference type="Gene3D" id="3.30.730.10">
    <property type="entry name" value="AP2/ERF domain"/>
    <property type="match status" value="1"/>
</dbReference>
<keyword evidence="1" id="KW-0805">Transcription regulation</keyword>
<dbReference type="SUPFAM" id="SSF54060">
    <property type="entry name" value="His-Me finger endonucleases"/>
    <property type="match status" value="1"/>
</dbReference>
<name>K0MDD6_BORPB</name>
<dbReference type="InterPro" id="IPR044925">
    <property type="entry name" value="His-Me_finger_sf"/>
</dbReference>
<dbReference type="AlphaFoldDB" id="K0MDD6"/>
<dbReference type="PANTHER" id="PTHR31677:SF196">
    <property type="entry name" value="ETHYLENE-RESPONSIVE TRANSCRIPTION FACTOR ERF109"/>
    <property type="match status" value="1"/>
</dbReference>
<evidence type="ECO:0000313" key="6">
    <source>
        <dbReference type="EMBL" id="CCJ49402.1"/>
    </source>
</evidence>
<reference evidence="6" key="2">
    <citation type="submission" date="2012-07" db="EMBL/GenBank/DDBJ databases">
        <authorList>
            <person name="Aslett M."/>
        </authorList>
    </citation>
    <scope>NUCLEOTIDE SEQUENCE</scope>
    <source>
        <strain evidence="6">Bpp5</strain>
    </source>
</reference>
<feature type="domain" description="AP2/ERF" evidence="4">
    <location>
        <begin position="116"/>
        <end position="167"/>
    </location>
</feature>